<dbReference type="InterPro" id="IPR014255">
    <property type="entry name" value="Spore_coat_CotS"/>
</dbReference>
<dbReference type="PANTHER" id="PTHR39179">
    <property type="entry name" value="SPORE COAT PROTEIN I"/>
    <property type="match status" value="1"/>
</dbReference>
<dbReference type="EMBL" id="JAOQJQ010000004">
    <property type="protein sequence ID" value="MCU6762925.1"/>
    <property type="molecule type" value="Genomic_DNA"/>
</dbReference>
<dbReference type="PANTHER" id="PTHR39179:SF1">
    <property type="entry name" value="SPORE COAT PROTEIN I"/>
    <property type="match status" value="1"/>
</dbReference>
<dbReference type="Proteomes" id="UP001652442">
    <property type="component" value="Unassembled WGS sequence"/>
</dbReference>
<reference evidence="2 3" key="1">
    <citation type="journal article" date="2021" name="ISME Commun">
        <title>Automated analysis of genomic sequences facilitates high-throughput and comprehensive description of bacteria.</title>
        <authorList>
            <person name="Hitch T.C.A."/>
        </authorList>
    </citation>
    <scope>NUCLEOTIDE SEQUENCE [LARGE SCALE GENOMIC DNA]</scope>
    <source>
        <strain evidence="2 3">Sanger_109</strain>
    </source>
</reference>
<dbReference type="InterPro" id="IPR011009">
    <property type="entry name" value="Kinase-like_dom_sf"/>
</dbReference>
<protein>
    <submittedName>
        <fullName evidence="2">CotS family spore coat protein</fullName>
    </submittedName>
</protein>
<dbReference type="NCBIfam" id="TIGR02906">
    <property type="entry name" value="spore_CotS"/>
    <property type="match status" value="1"/>
</dbReference>
<dbReference type="InterPro" id="IPR047175">
    <property type="entry name" value="CotS-like"/>
</dbReference>
<comment type="caution">
    <text evidence="2">The sequence shown here is derived from an EMBL/GenBank/DDBJ whole genome shotgun (WGS) entry which is preliminary data.</text>
</comment>
<keyword evidence="2" id="KW-0167">Capsid protein</keyword>
<name>A0ABT2TL42_9FIRM</name>
<keyword evidence="3" id="KW-1185">Reference proteome</keyword>
<evidence type="ECO:0000313" key="3">
    <source>
        <dbReference type="Proteomes" id="UP001652442"/>
    </source>
</evidence>
<gene>
    <name evidence="2" type="ORF">OCV88_11340</name>
</gene>
<dbReference type="Pfam" id="PF01636">
    <property type="entry name" value="APH"/>
    <property type="match status" value="1"/>
</dbReference>
<feature type="domain" description="Aminoglycoside phosphotransferase" evidence="1">
    <location>
        <begin position="173"/>
        <end position="257"/>
    </location>
</feature>
<accession>A0ABT2TL42</accession>
<sequence length="329" mass="39055">MYYQIEQVLETYGLGDAQTYKGRGVLVCEKNHELWALKEFQGSQEKGEFLYLLGGYLAEQGIVNDRPKKNREGELITEGPDGIRYIMHQWYKGRECDVKNRMDILMTVSHLARFHSAVRGFSCGEETLAYRKESVLSEYSRHNRELIKIRNYIRKRKQKNDFERLFTKCFSDFFEQCLKVEEALQMAEEKEITGKTGICHGDFNQHNILFRAADPVMIHFEKAKYGVQIADFGNFMRKIMEKYNWEESLGTAMLEEYHRVNPLNRGDFLQLYYRLSYPEKFWKIANHYYGSNKVWISNRNLEKLQKEIHQHKSRCRYLTGLLEALNKEV</sequence>
<organism evidence="2 3">
    <name type="scientific">Brotonthovivens ammoniilytica</name>
    <dbReference type="NCBI Taxonomy" id="2981725"/>
    <lineage>
        <taxon>Bacteria</taxon>
        <taxon>Bacillati</taxon>
        <taxon>Bacillota</taxon>
        <taxon>Clostridia</taxon>
        <taxon>Lachnospirales</taxon>
        <taxon>Lachnospiraceae</taxon>
        <taxon>Brotonthovivens</taxon>
    </lineage>
</organism>
<evidence type="ECO:0000259" key="1">
    <source>
        <dbReference type="Pfam" id="PF01636"/>
    </source>
</evidence>
<evidence type="ECO:0000313" key="2">
    <source>
        <dbReference type="EMBL" id="MCU6762925.1"/>
    </source>
</evidence>
<dbReference type="SUPFAM" id="SSF56112">
    <property type="entry name" value="Protein kinase-like (PK-like)"/>
    <property type="match status" value="1"/>
</dbReference>
<keyword evidence="2" id="KW-0946">Virion</keyword>
<proteinExistence type="predicted"/>
<dbReference type="RefSeq" id="WP_158425581.1">
    <property type="nucleotide sequence ID" value="NZ_JAOQJQ010000004.1"/>
</dbReference>
<dbReference type="Gene3D" id="3.90.1200.10">
    <property type="match status" value="1"/>
</dbReference>
<dbReference type="InterPro" id="IPR002575">
    <property type="entry name" value="Aminoglycoside_PTrfase"/>
</dbReference>